<evidence type="ECO:0000256" key="6">
    <source>
        <dbReference type="ARBA" id="ARBA00022842"/>
    </source>
</evidence>
<dbReference type="GO" id="GO:0006412">
    <property type="term" value="P:translation"/>
    <property type="evidence" value="ECO:0007669"/>
    <property type="project" value="UniProtKB-KW"/>
</dbReference>
<keyword evidence="14" id="KW-1185">Reference proteome</keyword>
<feature type="binding site" evidence="11">
    <location>
        <position position="262"/>
    </location>
    <ligand>
        <name>Mn(2+)</name>
        <dbReference type="ChEBI" id="CHEBI:29035"/>
        <label>2</label>
    </ligand>
</feature>
<organism evidence="13 14">
    <name type="scientific">Poseidonocella sedimentorum</name>
    <dbReference type="NCBI Taxonomy" id="871652"/>
    <lineage>
        <taxon>Bacteria</taxon>
        <taxon>Pseudomonadati</taxon>
        <taxon>Pseudomonadota</taxon>
        <taxon>Alphaproteobacteria</taxon>
        <taxon>Rhodobacterales</taxon>
        <taxon>Roseobacteraceae</taxon>
        <taxon>Poseidonocella</taxon>
    </lineage>
</organism>
<dbReference type="NCBIfam" id="TIGR00768">
    <property type="entry name" value="rimK_fam"/>
    <property type="match status" value="1"/>
</dbReference>
<dbReference type="GO" id="GO:0046872">
    <property type="term" value="F:metal ion binding"/>
    <property type="evidence" value="ECO:0007669"/>
    <property type="project" value="UniProtKB-KW"/>
</dbReference>
<dbReference type="Gene3D" id="3.40.50.20">
    <property type="match status" value="1"/>
</dbReference>
<keyword evidence="8 11" id="KW-0464">Manganese</keyword>
<dbReference type="PANTHER" id="PTHR21621:SF7">
    <property type="entry name" value="RIBOSOMAL PROTEIN BS6--L-GLUTAMATE LIGASE"/>
    <property type="match status" value="1"/>
</dbReference>
<comment type="cofactor">
    <cofactor evidence="1">
        <name>Mn(2+)</name>
        <dbReference type="ChEBI" id="CHEBI:29035"/>
    </cofactor>
</comment>
<keyword evidence="5 11" id="KW-0067">ATP-binding</keyword>
<keyword evidence="7 11" id="KW-0648">Protein biosynthesis</keyword>
<dbReference type="GO" id="GO:0005737">
    <property type="term" value="C:cytoplasm"/>
    <property type="evidence" value="ECO:0007669"/>
    <property type="project" value="TreeGrafter"/>
</dbReference>
<evidence type="ECO:0000256" key="10">
    <source>
        <dbReference type="ARBA" id="ARBA00072141"/>
    </source>
</evidence>
<dbReference type="FunFam" id="3.30.1490.20:FF:000005">
    <property type="entry name" value="Probable alpha-L-glutamate ligase 1"/>
    <property type="match status" value="1"/>
</dbReference>
<dbReference type="InterPro" id="IPR013651">
    <property type="entry name" value="ATP-grasp_RimK-type"/>
</dbReference>
<evidence type="ECO:0000313" key="13">
    <source>
        <dbReference type="EMBL" id="SFR12152.1"/>
    </source>
</evidence>
<comment type="cofactor">
    <cofactor evidence="11">
        <name>Mg(2+)</name>
        <dbReference type="ChEBI" id="CHEBI:18420"/>
    </cofactor>
    <cofactor evidence="11">
        <name>Mn(2+)</name>
        <dbReference type="ChEBI" id="CHEBI:29035"/>
    </cofactor>
    <text evidence="11">Binds 2 magnesium or manganese ions per subunit.</text>
</comment>
<dbReference type="PANTHER" id="PTHR21621">
    <property type="entry name" value="RIBOSOMAL PROTEIN S6 MODIFICATION PROTEIN"/>
    <property type="match status" value="1"/>
</dbReference>
<comment type="similarity">
    <text evidence="9">In the C-terminal section; belongs to the RimK family.</text>
</comment>
<feature type="binding site" evidence="11">
    <location>
        <position position="260"/>
    </location>
    <ligand>
        <name>Mg(2+)</name>
        <dbReference type="ChEBI" id="CHEBI:18420"/>
        <label>1</label>
    </ligand>
</feature>
<dbReference type="GO" id="GO:0018169">
    <property type="term" value="F:ribosomal S6-glutamic acid ligase activity"/>
    <property type="evidence" value="ECO:0007669"/>
    <property type="project" value="TreeGrafter"/>
</dbReference>
<feature type="binding site" evidence="11">
    <location>
        <position position="248"/>
    </location>
    <ligand>
        <name>Mg(2+)</name>
        <dbReference type="ChEBI" id="CHEBI:18420"/>
        <label>1</label>
    </ligand>
</feature>
<keyword evidence="4 11" id="KW-0547">Nucleotide-binding</keyword>
<dbReference type="GO" id="GO:0009432">
    <property type="term" value="P:SOS response"/>
    <property type="evidence" value="ECO:0007669"/>
    <property type="project" value="TreeGrafter"/>
</dbReference>
<dbReference type="Proteomes" id="UP000199302">
    <property type="component" value="Unassembled WGS sequence"/>
</dbReference>
<keyword evidence="2 11" id="KW-0436">Ligase</keyword>
<feature type="binding site" evidence="11">
    <location>
        <position position="187"/>
    </location>
    <ligand>
        <name>ATP</name>
        <dbReference type="ChEBI" id="CHEBI:30616"/>
    </ligand>
</feature>
<comment type="similarity">
    <text evidence="11">Belongs to the RimK family.</text>
</comment>
<dbReference type="Pfam" id="PF08443">
    <property type="entry name" value="RimK"/>
    <property type="match status" value="1"/>
</dbReference>
<evidence type="ECO:0000259" key="12">
    <source>
        <dbReference type="PROSITE" id="PS50975"/>
    </source>
</evidence>
<dbReference type="GO" id="GO:0005524">
    <property type="term" value="F:ATP binding"/>
    <property type="evidence" value="ECO:0007669"/>
    <property type="project" value="UniProtKB-UniRule"/>
</dbReference>
<evidence type="ECO:0000256" key="4">
    <source>
        <dbReference type="ARBA" id="ARBA00022741"/>
    </source>
</evidence>
<dbReference type="FunFam" id="3.40.50.20:FF:000004">
    <property type="entry name" value="Probable alpha-L-glutamate ligase"/>
    <property type="match status" value="1"/>
</dbReference>
<proteinExistence type="inferred from homology"/>
<dbReference type="HAMAP" id="MF_01552">
    <property type="entry name" value="RimK"/>
    <property type="match status" value="1"/>
</dbReference>
<evidence type="ECO:0000256" key="2">
    <source>
        <dbReference type="ARBA" id="ARBA00022598"/>
    </source>
</evidence>
<evidence type="ECO:0000256" key="7">
    <source>
        <dbReference type="ARBA" id="ARBA00022917"/>
    </source>
</evidence>
<dbReference type="EMBL" id="FOYI01000007">
    <property type="protein sequence ID" value="SFR12152.1"/>
    <property type="molecule type" value="Genomic_DNA"/>
</dbReference>
<dbReference type="RefSeq" id="WP_092081118.1">
    <property type="nucleotide sequence ID" value="NZ_FOYI01000007.1"/>
</dbReference>
<feature type="domain" description="ATP-grasp" evidence="12">
    <location>
        <begin position="104"/>
        <end position="287"/>
    </location>
</feature>
<dbReference type="InterPro" id="IPR011761">
    <property type="entry name" value="ATP-grasp"/>
</dbReference>
<feature type="binding site" evidence="11">
    <location>
        <begin position="178"/>
        <end position="179"/>
    </location>
    <ligand>
        <name>ATP</name>
        <dbReference type="ChEBI" id="CHEBI:30616"/>
    </ligand>
</feature>
<evidence type="ECO:0000256" key="9">
    <source>
        <dbReference type="ARBA" id="ARBA00061239"/>
    </source>
</evidence>
<evidence type="ECO:0000256" key="11">
    <source>
        <dbReference type="HAMAP-Rule" id="MF_01552"/>
    </source>
</evidence>
<name>A0A1I6E3N0_9RHOB</name>
<evidence type="ECO:0000256" key="5">
    <source>
        <dbReference type="ARBA" id="ARBA00022840"/>
    </source>
</evidence>
<dbReference type="Gene3D" id="3.30.1490.20">
    <property type="entry name" value="ATP-grasp fold, A domain"/>
    <property type="match status" value="1"/>
</dbReference>
<feature type="binding site" evidence="11">
    <location>
        <begin position="211"/>
        <end position="213"/>
    </location>
    <ligand>
        <name>ATP</name>
        <dbReference type="ChEBI" id="CHEBI:30616"/>
    </ligand>
</feature>
<evidence type="ECO:0000313" key="14">
    <source>
        <dbReference type="Proteomes" id="UP000199302"/>
    </source>
</evidence>
<evidence type="ECO:0000256" key="1">
    <source>
        <dbReference type="ARBA" id="ARBA00001936"/>
    </source>
</evidence>
<dbReference type="InterPro" id="IPR004666">
    <property type="entry name" value="Rp_bS6_RimK/Lys_biosynth_LsyX"/>
</dbReference>
<keyword evidence="3 11" id="KW-0479">Metal-binding</keyword>
<feature type="binding site" evidence="11">
    <location>
        <position position="260"/>
    </location>
    <ligand>
        <name>Mg(2+)</name>
        <dbReference type="ChEBI" id="CHEBI:18420"/>
        <label>2</label>
    </ligand>
</feature>
<sequence>MKIAMLARNPELYTHRRLKEAAEERGHELDIIDTLRCYMNIASRRPSIYYKGEKLTGYDAVIPRIGASVTFYGTAVLRQFEMMGVFPLNESVAIGRSRDKLRSMQLLARDGIGLPVTTFAHDAKQTEEVLKLAGGAPLVIKLLEGTQGLGVVLADTDRSAKSVIEAFRATNTNILIQEFIKEAGGTDIRAIVIGGKVVAAMKRTGAEGEFRSNLHRGGSAELIRLSAEERATAVRAAKSMGLNACGVDMLRANHGPVVMEVNSSPGLEGVEKATGKDIAGMMIAYLEKAIAKGTTKTRGKG</sequence>
<dbReference type="EC" id="6.3.2.-" evidence="11"/>
<feature type="binding site" evidence="11">
    <location>
        <position position="260"/>
    </location>
    <ligand>
        <name>Mn(2+)</name>
        <dbReference type="ChEBI" id="CHEBI:29035"/>
        <label>1</label>
    </ligand>
</feature>
<gene>
    <name evidence="11" type="primary">rimK</name>
    <name evidence="13" type="ORF">SAMN04515673_10720</name>
</gene>
<feature type="binding site" evidence="11">
    <location>
        <position position="260"/>
    </location>
    <ligand>
        <name>Mn(2+)</name>
        <dbReference type="ChEBI" id="CHEBI:29035"/>
        <label>2</label>
    </ligand>
</feature>
<evidence type="ECO:0000256" key="3">
    <source>
        <dbReference type="ARBA" id="ARBA00022723"/>
    </source>
</evidence>
<dbReference type="Pfam" id="PF18030">
    <property type="entry name" value="Rimk_N"/>
    <property type="match status" value="1"/>
</dbReference>
<protein>
    <recommendedName>
        <fullName evidence="10 11">Probable alpha-L-glutamate ligase</fullName>
        <ecNumber evidence="11">6.3.2.-</ecNumber>
    </recommendedName>
</protein>
<feature type="binding site" evidence="11">
    <location>
        <position position="248"/>
    </location>
    <ligand>
        <name>Mn(2+)</name>
        <dbReference type="ChEBI" id="CHEBI:29035"/>
        <label>1</label>
    </ligand>
</feature>
<evidence type="ECO:0000256" key="8">
    <source>
        <dbReference type="ARBA" id="ARBA00023211"/>
    </source>
</evidence>
<feature type="binding site" evidence="11">
    <location>
        <position position="262"/>
    </location>
    <ligand>
        <name>Mg(2+)</name>
        <dbReference type="ChEBI" id="CHEBI:18420"/>
        <label>2</label>
    </ligand>
</feature>
<dbReference type="PROSITE" id="PS50975">
    <property type="entry name" value="ATP_GRASP"/>
    <property type="match status" value="1"/>
</dbReference>
<dbReference type="SUPFAM" id="SSF56059">
    <property type="entry name" value="Glutathione synthetase ATP-binding domain-like"/>
    <property type="match status" value="1"/>
</dbReference>
<dbReference type="InterPro" id="IPR013815">
    <property type="entry name" value="ATP_grasp_subdomain_1"/>
</dbReference>
<accession>A0A1I6E3N0</accession>
<dbReference type="InterPro" id="IPR041107">
    <property type="entry name" value="Rimk_N"/>
</dbReference>
<feature type="binding site" evidence="11">
    <location>
        <position position="141"/>
    </location>
    <ligand>
        <name>ATP</name>
        <dbReference type="ChEBI" id="CHEBI:30616"/>
    </ligand>
</feature>
<dbReference type="Gene3D" id="3.30.470.20">
    <property type="entry name" value="ATP-grasp fold, B domain"/>
    <property type="match status" value="1"/>
</dbReference>
<dbReference type="InterPro" id="IPR023533">
    <property type="entry name" value="RimK"/>
</dbReference>
<dbReference type="AlphaFoldDB" id="A0A1I6E3N0"/>
<keyword evidence="6 11" id="KW-0460">Magnesium</keyword>
<dbReference type="NCBIfam" id="NF007764">
    <property type="entry name" value="PRK10446.1"/>
    <property type="match status" value="1"/>
</dbReference>
<reference evidence="13 14" key="1">
    <citation type="submission" date="2016-10" db="EMBL/GenBank/DDBJ databases">
        <authorList>
            <person name="de Groot N.N."/>
        </authorList>
    </citation>
    <scope>NUCLEOTIDE SEQUENCE [LARGE SCALE GENOMIC DNA]</scope>
    <source>
        <strain evidence="14">KMM 9023,NRIC 0796,JCM 17311,KCTC 23692</strain>
    </source>
</reference>
<dbReference type="OrthoDB" id="3865600at2"/>
<dbReference type="STRING" id="871652.SAMN04515673_10720"/>